<accession>A0ABS5L8Q5</accession>
<keyword evidence="4" id="KW-1185">Reference proteome</keyword>
<protein>
    <recommendedName>
        <fullName evidence="5">DUF1003 domain-containing protein</fullName>
    </recommendedName>
</protein>
<comment type="caution">
    <text evidence="3">The sequence shown here is derived from an EMBL/GenBank/DDBJ whole genome shotgun (WGS) entry which is preliminary data.</text>
</comment>
<evidence type="ECO:0008006" key="5">
    <source>
        <dbReference type="Google" id="ProtNLM"/>
    </source>
</evidence>
<dbReference type="RefSeq" id="WP_212022382.1">
    <property type="nucleotide sequence ID" value="NZ_JAAFYZ010000458.1"/>
</dbReference>
<evidence type="ECO:0000256" key="1">
    <source>
        <dbReference type="SAM" id="MobiDB-lite"/>
    </source>
</evidence>
<keyword evidence="2" id="KW-0812">Transmembrane</keyword>
<name>A0ABS5L8Q5_9ACTN</name>
<reference evidence="3 4" key="1">
    <citation type="submission" date="2020-02" db="EMBL/GenBank/DDBJ databases">
        <title>Acidophilic actinobacteria isolated from forest soil.</title>
        <authorList>
            <person name="Golinska P."/>
        </authorList>
    </citation>
    <scope>NUCLEOTIDE SEQUENCE [LARGE SCALE GENOMIC DNA]</scope>
    <source>
        <strain evidence="3 4">NL8</strain>
    </source>
</reference>
<evidence type="ECO:0000313" key="4">
    <source>
        <dbReference type="Proteomes" id="UP000730482"/>
    </source>
</evidence>
<keyword evidence="2" id="KW-0472">Membrane</keyword>
<feature type="compositionally biased region" description="Low complexity" evidence="1">
    <location>
        <begin position="163"/>
        <end position="178"/>
    </location>
</feature>
<feature type="transmembrane region" description="Helical" evidence="2">
    <location>
        <begin position="45"/>
        <end position="69"/>
    </location>
</feature>
<proteinExistence type="predicted"/>
<dbReference type="Proteomes" id="UP000730482">
    <property type="component" value="Unassembled WGS sequence"/>
</dbReference>
<evidence type="ECO:0000256" key="2">
    <source>
        <dbReference type="SAM" id="Phobius"/>
    </source>
</evidence>
<feature type="region of interest" description="Disordered" evidence="1">
    <location>
        <begin position="159"/>
        <end position="191"/>
    </location>
</feature>
<organism evidence="3 4">
    <name type="scientific">Catenulispora pinistramenti</name>
    <dbReference type="NCBI Taxonomy" id="2705254"/>
    <lineage>
        <taxon>Bacteria</taxon>
        <taxon>Bacillati</taxon>
        <taxon>Actinomycetota</taxon>
        <taxon>Actinomycetes</taxon>
        <taxon>Catenulisporales</taxon>
        <taxon>Catenulisporaceae</taxon>
        <taxon>Catenulispora</taxon>
    </lineage>
</organism>
<feature type="transmembrane region" description="Helical" evidence="2">
    <location>
        <begin position="81"/>
        <end position="101"/>
    </location>
</feature>
<keyword evidence="2" id="KW-1133">Transmembrane helix</keyword>
<sequence length="191" mass="19853">MDLPKHLHYEHIPHPHIAARHAVGPVKVADQHRTDNAFTRFNTKAALLITTAVGSMWCAYLFAAFDLISLPSAIRGGASTIVAWVAQTFLQLVLLSVIMVGQNVQAAAADARSEATYHDASATLHETAQLQEHLAAQDALMTRIAAHLGLDPVPVIDVEGLESDTGGSATAGTTDSDGGSAGAGDGADSPA</sequence>
<evidence type="ECO:0000313" key="3">
    <source>
        <dbReference type="EMBL" id="MBS2554709.1"/>
    </source>
</evidence>
<dbReference type="EMBL" id="JAAFYZ010000458">
    <property type="protein sequence ID" value="MBS2554709.1"/>
    <property type="molecule type" value="Genomic_DNA"/>
</dbReference>
<gene>
    <name evidence="3" type="ORF">KGQ19_48440</name>
</gene>